<gene>
    <name evidence="1" type="ORF">HPB47_008012</name>
</gene>
<comment type="caution">
    <text evidence="1">The sequence shown here is derived from an EMBL/GenBank/DDBJ whole genome shotgun (WGS) entry which is preliminary data.</text>
</comment>
<name>A0AC60P5V7_IXOPE</name>
<dbReference type="Proteomes" id="UP000805193">
    <property type="component" value="Unassembled WGS sequence"/>
</dbReference>
<sequence length="408" mass="45034">MEPNKTFRLTGFSREVNGRPLVFQDTVPAPPICALCGLVPAETYTLTCTHLFCSACFAGVVQKTKSSLHCPVDDKSFRPKKALQPSSKARDYVLRLIVFCFNKTNGCSFFGTVEAMLKHFGGCVYWGLTCQLCRAPVLRSNLVSHVKTAHAKPEKRNVAPRSTSSAMVEASAAAVASESSPVTAAVGVASLEARPSLPSHDLLKTIGELISRRTDEIKRTQELNLSQLQSSIDALRRPLDFSTRFAEFEDSKTKKAAYYTMYDWTVSPFSKIRVGVHYISSDIFMIGPGYKVQLKGCVDGISTVELKVKVTIWTIAGPSKAGGDIELLDGAKMFVFRMVNNNRRRDNILKAYLLKEVFQGSSFPLDSSDGVTSRWMEVGVTDRTVFERDFVEEDSFLVIFCIADAPNG</sequence>
<proteinExistence type="predicted"/>
<organism evidence="1 2">
    <name type="scientific">Ixodes persulcatus</name>
    <name type="common">Taiga tick</name>
    <dbReference type="NCBI Taxonomy" id="34615"/>
    <lineage>
        <taxon>Eukaryota</taxon>
        <taxon>Metazoa</taxon>
        <taxon>Ecdysozoa</taxon>
        <taxon>Arthropoda</taxon>
        <taxon>Chelicerata</taxon>
        <taxon>Arachnida</taxon>
        <taxon>Acari</taxon>
        <taxon>Parasitiformes</taxon>
        <taxon>Ixodida</taxon>
        <taxon>Ixodoidea</taxon>
        <taxon>Ixodidae</taxon>
        <taxon>Ixodinae</taxon>
        <taxon>Ixodes</taxon>
    </lineage>
</organism>
<evidence type="ECO:0000313" key="1">
    <source>
        <dbReference type="EMBL" id="KAG0414810.1"/>
    </source>
</evidence>
<dbReference type="EMBL" id="JABSTQ010011147">
    <property type="protein sequence ID" value="KAG0414810.1"/>
    <property type="molecule type" value="Genomic_DNA"/>
</dbReference>
<accession>A0AC60P5V7</accession>
<evidence type="ECO:0000313" key="2">
    <source>
        <dbReference type="Proteomes" id="UP000805193"/>
    </source>
</evidence>
<protein>
    <submittedName>
        <fullName evidence="1">Uncharacterized protein</fullName>
    </submittedName>
</protein>
<keyword evidence="2" id="KW-1185">Reference proteome</keyword>
<reference evidence="1 2" key="1">
    <citation type="journal article" date="2020" name="Cell">
        <title>Large-Scale Comparative Analyses of Tick Genomes Elucidate Their Genetic Diversity and Vector Capacities.</title>
        <authorList>
            <consortium name="Tick Genome and Microbiome Consortium (TIGMIC)"/>
            <person name="Jia N."/>
            <person name="Wang J."/>
            <person name="Shi W."/>
            <person name="Du L."/>
            <person name="Sun Y."/>
            <person name="Zhan W."/>
            <person name="Jiang J.F."/>
            <person name="Wang Q."/>
            <person name="Zhang B."/>
            <person name="Ji P."/>
            <person name="Bell-Sakyi L."/>
            <person name="Cui X.M."/>
            <person name="Yuan T.T."/>
            <person name="Jiang B.G."/>
            <person name="Yang W.F."/>
            <person name="Lam T.T."/>
            <person name="Chang Q.C."/>
            <person name="Ding S.J."/>
            <person name="Wang X.J."/>
            <person name="Zhu J.G."/>
            <person name="Ruan X.D."/>
            <person name="Zhao L."/>
            <person name="Wei J.T."/>
            <person name="Ye R.Z."/>
            <person name="Que T.C."/>
            <person name="Du C.H."/>
            <person name="Zhou Y.H."/>
            <person name="Cheng J.X."/>
            <person name="Dai P.F."/>
            <person name="Guo W.B."/>
            <person name="Han X.H."/>
            <person name="Huang E.J."/>
            <person name="Li L.F."/>
            <person name="Wei W."/>
            <person name="Gao Y.C."/>
            <person name="Liu J.Z."/>
            <person name="Shao H.Z."/>
            <person name="Wang X."/>
            <person name="Wang C.C."/>
            <person name="Yang T.C."/>
            <person name="Huo Q.B."/>
            <person name="Li W."/>
            <person name="Chen H.Y."/>
            <person name="Chen S.E."/>
            <person name="Zhou L.G."/>
            <person name="Ni X.B."/>
            <person name="Tian J.H."/>
            <person name="Sheng Y."/>
            <person name="Liu T."/>
            <person name="Pan Y.S."/>
            <person name="Xia L.Y."/>
            <person name="Li J."/>
            <person name="Zhao F."/>
            <person name="Cao W.C."/>
        </authorList>
    </citation>
    <scope>NUCLEOTIDE SEQUENCE [LARGE SCALE GENOMIC DNA]</scope>
    <source>
        <strain evidence="1">Iper-2018</strain>
    </source>
</reference>